<evidence type="ECO:0000313" key="3">
    <source>
        <dbReference type="Proteomes" id="UP000178869"/>
    </source>
</evidence>
<dbReference type="AlphaFoldDB" id="A0A1G2PCV4"/>
<name>A0A1G2PCV4_9BACT</name>
<comment type="caution">
    <text evidence="2">The sequence shown here is derived from an EMBL/GenBank/DDBJ whole genome shotgun (WGS) entry which is preliminary data.</text>
</comment>
<dbReference type="InterPro" id="IPR006683">
    <property type="entry name" value="Thioestr_dom"/>
</dbReference>
<evidence type="ECO:0000313" key="2">
    <source>
        <dbReference type="EMBL" id="OHA46113.1"/>
    </source>
</evidence>
<reference evidence="2 3" key="1">
    <citation type="journal article" date="2016" name="Nat. Commun.">
        <title>Thousands of microbial genomes shed light on interconnected biogeochemical processes in an aquifer system.</title>
        <authorList>
            <person name="Anantharaman K."/>
            <person name="Brown C.T."/>
            <person name="Hug L.A."/>
            <person name="Sharon I."/>
            <person name="Castelle C.J."/>
            <person name="Probst A.J."/>
            <person name="Thomas B.C."/>
            <person name="Singh A."/>
            <person name="Wilkins M.J."/>
            <person name="Karaoz U."/>
            <person name="Brodie E.L."/>
            <person name="Williams K.H."/>
            <person name="Hubbard S.S."/>
            <person name="Banfield J.F."/>
        </authorList>
    </citation>
    <scope>NUCLEOTIDE SEQUENCE [LARGE SCALE GENOMIC DNA]</scope>
</reference>
<dbReference type="SUPFAM" id="SSF54637">
    <property type="entry name" value="Thioesterase/thiol ester dehydrase-isomerase"/>
    <property type="match status" value="1"/>
</dbReference>
<organism evidence="2 3">
    <name type="scientific">Candidatus Terrybacteria bacterium RIFCSPHIGHO2_01_FULL_43_35</name>
    <dbReference type="NCBI Taxonomy" id="1802361"/>
    <lineage>
        <taxon>Bacteria</taxon>
        <taxon>Candidatus Terryibacteriota</taxon>
    </lineage>
</organism>
<evidence type="ECO:0000259" key="1">
    <source>
        <dbReference type="Pfam" id="PF03061"/>
    </source>
</evidence>
<dbReference type="Proteomes" id="UP000178869">
    <property type="component" value="Unassembled WGS sequence"/>
</dbReference>
<feature type="domain" description="Thioesterase" evidence="1">
    <location>
        <begin position="57"/>
        <end position="139"/>
    </location>
</feature>
<protein>
    <recommendedName>
        <fullName evidence="1">Thioesterase domain-containing protein</fullName>
    </recommendedName>
</protein>
<dbReference type="CDD" id="cd03443">
    <property type="entry name" value="PaaI_thioesterase"/>
    <property type="match status" value="1"/>
</dbReference>
<proteinExistence type="predicted"/>
<dbReference type="Gene3D" id="3.10.129.10">
    <property type="entry name" value="Hotdog Thioesterase"/>
    <property type="match status" value="1"/>
</dbReference>
<accession>A0A1G2PCV4</accession>
<dbReference type="InterPro" id="IPR029069">
    <property type="entry name" value="HotDog_dom_sf"/>
</dbReference>
<dbReference type="EMBL" id="MHSR01000021">
    <property type="protein sequence ID" value="OHA46113.1"/>
    <property type="molecule type" value="Genomic_DNA"/>
</dbReference>
<dbReference type="Pfam" id="PF03061">
    <property type="entry name" value="4HBT"/>
    <property type="match status" value="1"/>
</dbReference>
<sequence>MAKTQKRALQDYFDHNCWGCGPKNRRGLHVKSFWSEELNGLLCKWAPKPNHASGPNMLNGGVIFTLMDCHSIMAAVACAYKNEGREFGTEPHIWFVTKEAKLTFSKPTPLDTVELQAIVQHMEGRIAHVSCTLYSQGIKRAEMALEAIRVPAHWRE</sequence>
<gene>
    <name evidence="2" type="ORF">A2828_02730</name>
</gene>